<evidence type="ECO:0000256" key="3">
    <source>
        <dbReference type="ARBA" id="ARBA00022741"/>
    </source>
</evidence>
<keyword evidence="6 15" id="KW-0347">Helicase</keyword>
<dbReference type="InterPro" id="IPR013986">
    <property type="entry name" value="DExx_box_DNA_helicase_dom_sf"/>
</dbReference>
<evidence type="ECO:0000256" key="10">
    <source>
        <dbReference type="ARBA" id="ARBA00023204"/>
    </source>
</evidence>
<dbReference type="Gene3D" id="1.10.10.160">
    <property type="match status" value="1"/>
</dbReference>
<dbReference type="Pfam" id="PF12705">
    <property type="entry name" value="PDDEXK_1"/>
    <property type="match status" value="1"/>
</dbReference>
<keyword evidence="2" id="KW-0540">Nuclease</keyword>
<evidence type="ECO:0000256" key="9">
    <source>
        <dbReference type="ARBA" id="ARBA00023125"/>
    </source>
</evidence>
<dbReference type="Proteomes" id="UP001501444">
    <property type="component" value="Unassembled WGS sequence"/>
</dbReference>
<keyword evidence="4" id="KW-0227">DNA damage</keyword>
<sequence length="935" mass="105834">MTSYTEAQKEAIVCLDEPLQIIACAGSGKTQVISQRIAAILARPGVEPRNLIAFTFTEKAAAELKERILSILEKDGLDTLGLAEMYVGTMHGYALDLLQRLVPETFKFSVLTEITSRMFVDRNSRKSGLTVCPTLSSGTPYLRRFLHSRLFLQATGVLREDTVNWDLVPAGVVASFEDYMKLLYAHAYFDFTEMINLAVQFLEGDIDEDESSGVVQQHIREDIRYVVVDEYQDVNPLQERLVRGLTQFGANLCVVGDDDQTIYQWRGSEVSNIVTFKDRYEGVRQVTLAENFRSSEGVVEVGRSVAERIPDANRLPKAMVRAGHQRWQRGDMIAREFADEYDEAAWICDRIEAMRGLAFQDAADTEARGLSWSDFAVLYRSVANDAGPLVEEMRRREIPYVVKGLNRLFDSPEIQAVVGVFRYMAGLMDASDLRDLWADAKLLPSTADWGGAMAVLDEGRDFDRGKRWGVYNIQRLYLEFMEALGLREETVPGQPVRRELVFYQLGKFSQAISDFEQIYFNTAPKQKYETFAAWLEHQAPGYYAESDADVGYAMPDAVTLTTVHQAKGMQWPAVFLPCLRANRFPAKRQGGLGLFHVIPETAVGDADRYKGTLEDETRLFYVAVTRAQKYLFVSFSPGGNQLYRRRSAFFDHCAAQQWFSTREGGVAAGTPRLEPRARHETPNVTLSFSELKYLFECPYQFKLRFLYGFNPPLHEALGYGKGLHDALAEVHKRAIAGDLVRQEAAEDLVIRHLHTPYAYPELKTTLHRAAVKAVKRYLKDHESDLERTVHSEKQIQVHVSPGITVDGRIDLVRRLDTDELAIVDFKSTARAQDEDVTRDQLHVYAVGYEELTGKRADLIEVLNLDEEGKTIREEVEDPLLVSVRARIKEAGDSLRDNHLPRLPTWSEHCGKCDLAELCRDVPPDAKRSRRAATGR</sequence>
<dbReference type="SUPFAM" id="SSF52540">
    <property type="entry name" value="P-loop containing nucleoside triphosphate hydrolases"/>
    <property type="match status" value="1"/>
</dbReference>
<evidence type="ECO:0000313" key="19">
    <source>
        <dbReference type="Proteomes" id="UP001501444"/>
    </source>
</evidence>
<evidence type="ECO:0000256" key="14">
    <source>
        <dbReference type="ARBA" id="ARBA00048988"/>
    </source>
</evidence>
<dbReference type="EC" id="5.6.2.4" evidence="13"/>
<reference evidence="18 19" key="1">
    <citation type="journal article" date="2019" name="Int. J. Syst. Evol. Microbiol.">
        <title>The Global Catalogue of Microorganisms (GCM) 10K type strain sequencing project: providing services to taxonomists for standard genome sequencing and annotation.</title>
        <authorList>
            <consortium name="The Broad Institute Genomics Platform"/>
            <consortium name="The Broad Institute Genome Sequencing Center for Infectious Disease"/>
            <person name="Wu L."/>
            <person name="Ma J."/>
        </authorList>
    </citation>
    <scope>NUCLEOTIDE SEQUENCE [LARGE SCALE GENOMIC DNA]</scope>
    <source>
        <strain evidence="18 19">JCM 3272</strain>
    </source>
</reference>
<evidence type="ECO:0000259" key="17">
    <source>
        <dbReference type="PROSITE" id="PS51217"/>
    </source>
</evidence>
<dbReference type="PROSITE" id="PS51217">
    <property type="entry name" value="UVRD_HELICASE_CTER"/>
    <property type="match status" value="1"/>
</dbReference>
<keyword evidence="10" id="KW-0234">DNA repair</keyword>
<dbReference type="Gene3D" id="1.10.486.10">
    <property type="entry name" value="PCRA, domain 4"/>
    <property type="match status" value="1"/>
</dbReference>
<evidence type="ECO:0000256" key="13">
    <source>
        <dbReference type="ARBA" id="ARBA00034808"/>
    </source>
</evidence>
<evidence type="ECO:0000256" key="12">
    <source>
        <dbReference type="ARBA" id="ARBA00034617"/>
    </source>
</evidence>
<dbReference type="InterPro" id="IPR014017">
    <property type="entry name" value="DNA_helicase_UvrD-like_C"/>
</dbReference>
<dbReference type="Pfam" id="PF13361">
    <property type="entry name" value="UvrD_C"/>
    <property type="match status" value="2"/>
</dbReference>
<proteinExistence type="inferred from homology"/>
<dbReference type="InterPro" id="IPR011604">
    <property type="entry name" value="PDDEXK-like_dom_sf"/>
</dbReference>
<comment type="catalytic activity">
    <reaction evidence="14">
        <text>ATP + H2O = ADP + phosphate + H(+)</text>
        <dbReference type="Rhea" id="RHEA:13065"/>
        <dbReference type="ChEBI" id="CHEBI:15377"/>
        <dbReference type="ChEBI" id="CHEBI:15378"/>
        <dbReference type="ChEBI" id="CHEBI:30616"/>
        <dbReference type="ChEBI" id="CHEBI:43474"/>
        <dbReference type="ChEBI" id="CHEBI:456216"/>
        <dbReference type="EC" id="5.6.2.4"/>
    </reaction>
</comment>
<evidence type="ECO:0000256" key="11">
    <source>
        <dbReference type="ARBA" id="ARBA00023235"/>
    </source>
</evidence>
<keyword evidence="19" id="KW-1185">Reference proteome</keyword>
<accession>A0ABN3HBH3</accession>
<evidence type="ECO:0000256" key="1">
    <source>
        <dbReference type="ARBA" id="ARBA00009922"/>
    </source>
</evidence>
<dbReference type="Gene3D" id="3.40.50.300">
    <property type="entry name" value="P-loop containing nucleotide triphosphate hydrolases"/>
    <property type="match status" value="3"/>
</dbReference>
<evidence type="ECO:0000256" key="8">
    <source>
        <dbReference type="ARBA" id="ARBA00022840"/>
    </source>
</evidence>
<comment type="similarity">
    <text evidence="1">Belongs to the helicase family. UvrD subfamily.</text>
</comment>
<name>A0ABN3HBH3_9ACTN</name>
<keyword evidence="7" id="KW-0269">Exonuclease</keyword>
<keyword evidence="11" id="KW-0413">Isomerase</keyword>
<evidence type="ECO:0000313" key="18">
    <source>
        <dbReference type="EMBL" id="GAA2375044.1"/>
    </source>
</evidence>
<comment type="caution">
    <text evidence="18">The sequence shown here is derived from an EMBL/GenBank/DDBJ whole genome shotgun (WGS) entry which is preliminary data.</text>
</comment>
<evidence type="ECO:0000256" key="15">
    <source>
        <dbReference type="PROSITE-ProRule" id="PRU00560"/>
    </source>
</evidence>
<dbReference type="InterPro" id="IPR014016">
    <property type="entry name" value="UvrD-like_ATP-bd"/>
</dbReference>
<protein>
    <recommendedName>
        <fullName evidence="13">DNA 3'-5' helicase</fullName>
        <ecNumber evidence="13">5.6.2.4</ecNumber>
    </recommendedName>
</protein>
<evidence type="ECO:0000256" key="4">
    <source>
        <dbReference type="ARBA" id="ARBA00022763"/>
    </source>
</evidence>
<keyword evidence="5 15" id="KW-0378">Hydrolase</keyword>
<keyword evidence="8 15" id="KW-0067">ATP-binding</keyword>
<evidence type="ECO:0000259" key="16">
    <source>
        <dbReference type="PROSITE" id="PS51198"/>
    </source>
</evidence>
<keyword evidence="3 15" id="KW-0547">Nucleotide-binding</keyword>
<evidence type="ECO:0000256" key="5">
    <source>
        <dbReference type="ARBA" id="ARBA00022801"/>
    </source>
</evidence>
<feature type="domain" description="UvrD-like helicase ATP-binding" evidence="16">
    <location>
        <begin position="2"/>
        <end position="295"/>
    </location>
</feature>
<dbReference type="InterPro" id="IPR027417">
    <property type="entry name" value="P-loop_NTPase"/>
</dbReference>
<dbReference type="Gene3D" id="3.90.320.10">
    <property type="match status" value="1"/>
</dbReference>
<dbReference type="PROSITE" id="PS51198">
    <property type="entry name" value="UVRD_HELICASE_ATP_BIND"/>
    <property type="match status" value="1"/>
</dbReference>
<dbReference type="PANTHER" id="PTHR11070">
    <property type="entry name" value="UVRD / RECB / PCRA DNA HELICASE FAMILY MEMBER"/>
    <property type="match status" value="1"/>
</dbReference>
<evidence type="ECO:0000256" key="2">
    <source>
        <dbReference type="ARBA" id="ARBA00022722"/>
    </source>
</evidence>
<comment type="catalytic activity">
    <reaction evidence="12">
        <text>Couples ATP hydrolysis with the unwinding of duplex DNA by translocating in the 3'-5' direction.</text>
        <dbReference type="EC" id="5.6.2.4"/>
    </reaction>
</comment>
<dbReference type="CDD" id="cd17932">
    <property type="entry name" value="DEXQc_UvrD"/>
    <property type="match status" value="1"/>
</dbReference>
<dbReference type="Pfam" id="PF00580">
    <property type="entry name" value="UvrD-helicase"/>
    <property type="match status" value="1"/>
</dbReference>
<dbReference type="InterPro" id="IPR000212">
    <property type="entry name" value="DNA_helicase_UvrD/REP"/>
</dbReference>
<evidence type="ECO:0000256" key="6">
    <source>
        <dbReference type="ARBA" id="ARBA00022806"/>
    </source>
</evidence>
<evidence type="ECO:0000256" key="7">
    <source>
        <dbReference type="ARBA" id="ARBA00022839"/>
    </source>
</evidence>
<gene>
    <name evidence="18" type="ORF">GCM10010170_078380</name>
</gene>
<feature type="domain" description="UvrD-like helicase C-terminal" evidence="17">
    <location>
        <begin position="300"/>
        <end position="568"/>
    </location>
</feature>
<organism evidence="18 19">
    <name type="scientific">Dactylosporangium salmoneum</name>
    <dbReference type="NCBI Taxonomy" id="53361"/>
    <lineage>
        <taxon>Bacteria</taxon>
        <taxon>Bacillati</taxon>
        <taxon>Actinomycetota</taxon>
        <taxon>Actinomycetes</taxon>
        <taxon>Micromonosporales</taxon>
        <taxon>Micromonosporaceae</taxon>
        <taxon>Dactylosporangium</taxon>
    </lineage>
</organism>
<keyword evidence="9" id="KW-0238">DNA-binding</keyword>
<feature type="binding site" evidence="15">
    <location>
        <begin position="23"/>
        <end position="30"/>
    </location>
    <ligand>
        <name>ATP</name>
        <dbReference type="ChEBI" id="CHEBI:30616"/>
    </ligand>
</feature>
<dbReference type="EMBL" id="BAAARV010000078">
    <property type="protein sequence ID" value="GAA2375044.1"/>
    <property type="molecule type" value="Genomic_DNA"/>
</dbReference>
<dbReference type="PANTHER" id="PTHR11070:SF2">
    <property type="entry name" value="ATP-DEPENDENT DNA HELICASE SRS2"/>
    <property type="match status" value="1"/>
</dbReference>
<dbReference type="InterPro" id="IPR038726">
    <property type="entry name" value="PDDEXK_AddAB-type"/>
</dbReference>